<accession>A0A448WRS8</accession>
<dbReference type="OrthoDB" id="10065496at2759"/>
<gene>
    <name evidence="1" type="ORF">PXEA_LOCUS12097</name>
</gene>
<proteinExistence type="predicted"/>
<dbReference type="EMBL" id="CAAALY010037990">
    <property type="protein sequence ID" value="VEL18657.1"/>
    <property type="molecule type" value="Genomic_DNA"/>
</dbReference>
<name>A0A448WRS8_9PLAT</name>
<comment type="caution">
    <text evidence="1">The sequence shown here is derived from an EMBL/GenBank/DDBJ whole genome shotgun (WGS) entry which is preliminary data.</text>
</comment>
<protein>
    <submittedName>
        <fullName evidence="1">Uncharacterized protein</fullName>
    </submittedName>
</protein>
<evidence type="ECO:0000313" key="1">
    <source>
        <dbReference type="EMBL" id="VEL18657.1"/>
    </source>
</evidence>
<organism evidence="1 2">
    <name type="scientific">Protopolystoma xenopodis</name>
    <dbReference type="NCBI Taxonomy" id="117903"/>
    <lineage>
        <taxon>Eukaryota</taxon>
        <taxon>Metazoa</taxon>
        <taxon>Spiralia</taxon>
        <taxon>Lophotrochozoa</taxon>
        <taxon>Platyhelminthes</taxon>
        <taxon>Monogenea</taxon>
        <taxon>Polyopisthocotylea</taxon>
        <taxon>Polystomatidea</taxon>
        <taxon>Polystomatidae</taxon>
        <taxon>Protopolystoma</taxon>
    </lineage>
</organism>
<keyword evidence="2" id="KW-1185">Reference proteome</keyword>
<dbReference type="GO" id="GO:0000184">
    <property type="term" value="P:nuclear-transcribed mRNA catabolic process, nonsense-mediated decay"/>
    <property type="evidence" value="ECO:0007669"/>
    <property type="project" value="InterPro"/>
</dbReference>
<reference evidence="1" key="1">
    <citation type="submission" date="2018-11" db="EMBL/GenBank/DDBJ databases">
        <authorList>
            <consortium name="Pathogen Informatics"/>
        </authorList>
    </citation>
    <scope>NUCLEOTIDE SEQUENCE</scope>
</reference>
<sequence>MIRKGKMLSLPIINQFKLKLLKLISPLNPEEWSFLPLRVRASLLSWSLENREMLNESTLADYLNISCSALKIKFTSPTESLLSIKLADLVAGQMLMSGKSSYAIPLFTSVVDFMEYLLVSQNSPLRSAPPEDSFHLSVELCITKGPFIFASHPIRPSLLSRLFHLTEVAIAHPCTSVSSAGANLLIAFDQFQACSSHAADFKTHVRIKPLVRTLLAWLSKRRPETSTPLSLPNSRSSALSAGLLISTSACPNLPVVASVLGMITRGAPYNTTSTSRLSILSLDSSDWLRRLAVLLAPLPVDLASSTCFSANWFGQATSPAALVLWYTTWSIIDYKLKVAPWANPLKTLLSLEGAVRAFLQSPPAAPVPVLASLGKPNVAVSLAATSSSVVQNPVYPFHSASHQALRRQTWTGQLRQLLLMVPFLTCLEKMIYNAMEGYAVSLPRPLAPARAFFLANAATCSEWFGRLRLLMMRLSDQLPPTPSIDNGVAEEASATVLWNGYSLLYNLTSVRDGQAFLTQLSRYADPEELLILLAKALHRLTGWEELEALARLVLVSTSTVSHFYVSVCCLFIEMAYLGKLLILGIHYSVEIFY</sequence>
<dbReference type="AlphaFoldDB" id="A0A448WRS8"/>
<dbReference type="GO" id="GO:0004674">
    <property type="term" value="F:protein serine/threonine kinase activity"/>
    <property type="evidence" value="ECO:0007669"/>
    <property type="project" value="InterPro"/>
</dbReference>
<dbReference type="Proteomes" id="UP000784294">
    <property type="component" value="Unassembled WGS sequence"/>
</dbReference>
<dbReference type="InterPro" id="IPR031559">
    <property type="entry name" value="SMG1"/>
</dbReference>
<evidence type="ECO:0000313" key="2">
    <source>
        <dbReference type="Proteomes" id="UP000784294"/>
    </source>
</evidence>
<dbReference type="Pfam" id="PF15785">
    <property type="entry name" value="SMG1"/>
    <property type="match status" value="1"/>
</dbReference>